<evidence type="ECO:0000313" key="11">
    <source>
        <dbReference type="EMBL" id="KAF2171963.1"/>
    </source>
</evidence>
<keyword evidence="4" id="KW-0560">Oxidoreductase</keyword>
<evidence type="ECO:0000259" key="9">
    <source>
        <dbReference type="Pfam" id="PF07731"/>
    </source>
</evidence>
<accession>A0A6A6CYY5</accession>
<dbReference type="RefSeq" id="XP_033672852.1">
    <property type="nucleotide sequence ID" value="XM_033815625.1"/>
</dbReference>
<dbReference type="PROSITE" id="PS00080">
    <property type="entry name" value="MULTICOPPER_OXIDASE2"/>
    <property type="match status" value="1"/>
</dbReference>
<gene>
    <name evidence="11" type="ORF">M409DRAFT_63489</name>
</gene>
<feature type="signal peptide" evidence="7">
    <location>
        <begin position="1"/>
        <end position="20"/>
    </location>
</feature>
<dbReference type="InterPro" id="IPR001117">
    <property type="entry name" value="Cu-oxidase_2nd"/>
</dbReference>
<evidence type="ECO:0000256" key="1">
    <source>
        <dbReference type="ARBA" id="ARBA00010609"/>
    </source>
</evidence>
<evidence type="ECO:0000256" key="7">
    <source>
        <dbReference type="SAM" id="SignalP"/>
    </source>
</evidence>
<dbReference type="InterPro" id="IPR045087">
    <property type="entry name" value="Cu-oxidase_fam"/>
</dbReference>
<dbReference type="Proteomes" id="UP000799537">
    <property type="component" value="Unassembled WGS sequence"/>
</dbReference>
<name>A0A6A6CYY5_ZASCE</name>
<feature type="domain" description="Plastocyanin-like" evidence="8">
    <location>
        <begin position="151"/>
        <end position="342"/>
    </location>
</feature>
<evidence type="ECO:0000256" key="4">
    <source>
        <dbReference type="ARBA" id="ARBA00023002"/>
    </source>
</evidence>
<evidence type="ECO:0000256" key="6">
    <source>
        <dbReference type="ARBA" id="ARBA00023180"/>
    </source>
</evidence>
<evidence type="ECO:0000259" key="8">
    <source>
        <dbReference type="Pfam" id="PF00394"/>
    </source>
</evidence>
<dbReference type="InterPro" id="IPR011707">
    <property type="entry name" value="Cu-oxidase-like_N"/>
</dbReference>
<keyword evidence="12" id="KW-1185">Reference proteome</keyword>
<evidence type="ECO:0000256" key="3">
    <source>
        <dbReference type="ARBA" id="ARBA00022729"/>
    </source>
</evidence>
<dbReference type="GeneID" id="54568897"/>
<dbReference type="Pfam" id="PF07732">
    <property type="entry name" value="Cu-oxidase_3"/>
    <property type="match status" value="1"/>
</dbReference>
<reference evidence="11" key="1">
    <citation type="journal article" date="2020" name="Stud. Mycol.">
        <title>101 Dothideomycetes genomes: a test case for predicting lifestyles and emergence of pathogens.</title>
        <authorList>
            <person name="Haridas S."/>
            <person name="Albert R."/>
            <person name="Binder M."/>
            <person name="Bloem J."/>
            <person name="Labutti K."/>
            <person name="Salamov A."/>
            <person name="Andreopoulos B."/>
            <person name="Baker S."/>
            <person name="Barry K."/>
            <person name="Bills G."/>
            <person name="Bluhm B."/>
            <person name="Cannon C."/>
            <person name="Castanera R."/>
            <person name="Culley D."/>
            <person name="Daum C."/>
            <person name="Ezra D."/>
            <person name="Gonzalez J."/>
            <person name="Henrissat B."/>
            <person name="Kuo A."/>
            <person name="Liang C."/>
            <person name="Lipzen A."/>
            <person name="Lutzoni F."/>
            <person name="Magnuson J."/>
            <person name="Mondo S."/>
            <person name="Nolan M."/>
            <person name="Ohm R."/>
            <person name="Pangilinan J."/>
            <person name="Park H.-J."/>
            <person name="Ramirez L."/>
            <person name="Alfaro M."/>
            <person name="Sun H."/>
            <person name="Tritt A."/>
            <person name="Yoshinaga Y."/>
            <person name="Zwiers L.-H."/>
            <person name="Turgeon B."/>
            <person name="Goodwin S."/>
            <person name="Spatafora J."/>
            <person name="Crous P."/>
            <person name="Grigoriev I."/>
        </authorList>
    </citation>
    <scope>NUCLEOTIDE SEQUENCE</scope>
    <source>
        <strain evidence="11">ATCC 36951</strain>
    </source>
</reference>
<keyword evidence="6" id="KW-0325">Glycoprotein</keyword>
<dbReference type="GO" id="GO:0005507">
    <property type="term" value="F:copper ion binding"/>
    <property type="evidence" value="ECO:0007669"/>
    <property type="project" value="InterPro"/>
</dbReference>
<dbReference type="EMBL" id="ML993582">
    <property type="protein sequence ID" value="KAF2171963.1"/>
    <property type="molecule type" value="Genomic_DNA"/>
</dbReference>
<feature type="chain" id="PRO_5025471323" evidence="7">
    <location>
        <begin position="21"/>
        <end position="579"/>
    </location>
</feature>
<evidence type="ECO:0000256" key="2">
    <source>
        <dbReference type="ARBA" id="ARBA00022723"/>
    </source>
</evidence>
<proteinExistence type="inferred from homology"/>
<dbReference type="GO" id="GO:0016491">
    <property type="term" value="F:oxidoreductase activity"/>
    <property type="evidence" value="ECO:0007669"/>
    <property type="project" value="UniProtKB-KW"/>
</dbReference>
<dbReference type="PROSITE" id="PS00079">
    <property type="entry name" value="MULTICOPPER_OXIDASE1"/>
    <property type="match status" value="1"/>
</dbReference>
<dbReference type="PANTHER" id="PTHR11709:SF488">
    <property type="entry name" value="LACCASE-RELATED"/>
    <property type="match status" value="1"/>
</dbReference>
<dbReference type="InterPro" id="IPR033138">
    <property type="entry name" value="Cu_oxidase_CS"/>
</dbReference>
<feature type="domain" description="Plastocyanin-like" evidence="9">
    <location>
        <begin position="432"/>
        <end position="559"/>
    </location>
</feature>
<dbReference type="AlphaFoldDB" id="A0A6A6CYY5"/>
<dbReference type="CDD" id="cd13898">
    <property type="entry name" value="CuRO_3_Abr2_like"/>
    <property type="match status" value="1"/>
</dbReference>
<evidence type="ECO:0000256" key="5">
    <source>
        <dbReference type="ARBA" id="ARBA00023008"/>
    </source>
</evidence>
<dbReference type="InterPro" id="IPR008972">
    <property type="entry name" value="Cupredoxin"/>
</dbReference>
<dbReference type="Gene3D" id="2.60.40.420">
    <property type="entry name" value="Cupredoxins - blue copper proteins"/>
    <property type="match status" value="4"/>
</dbReference>
<evidence type="ECO:0000313" key="12">
    <source>
        <dbReference type="Proteomes" id="UP000799537"/>
    </source>
</evidence>
<dbReference type="Pfam" id="PF00394">
    <property type="entry name" value="Cu-oxidase"/>
    <property type="match status" value="1"/>
</dbReference>
<keyword evidence="3 7" id="KW-0732">Signal</keyword>
<dbReference type="SUPFAM" id="SSF49503">
    <property type="entry name" value="Cupredoxins"/>
    <property type="match status" value="3"/>
</dbReference>
<keyword evidence="5" id="KW-0186">Copper</keyword>
<comment type="similarity">
    <text evidence="1">Belongs to the multicopper oxidase family.</text>
</comment>
<protein>
    <submittedName>
        <fullName evidence="11">Multicopper oxidase</fullName>
    </submittedName>
</protein>
<keyword evidence="2" id="KW-0479">Metal-binding</keyword>
<evidence type="ECO:0000259" key="10">
    <source>
        <dbReference type="Pfam" id="PF07732"/>
    </source>
</evidence>
<dbReference type="CDD" id="cd13876">
    <property type="entry name" value="CuRO_2_Abr2_like"/>
    <property type="match status" value="1"/>
</dbReference>
<dbReference type="InterPro" id="IPR002355">
    <property type="entry name" value="Cu_oxidase_Cu_BS"/>
</dbReference>
<dbReference type="Pfam" id="PF07731">
    <property type="entry name" value="Cu-oxidase_2"/>
    <property type="match status" value="1"/>
</dbReference>
<feature type="domain" description="Plastocyanin-like" evidence="10">
    <location>
        <begin position="72"/>
        <end position="121"/>
    </location>
</feature>
<dbReference type="PANTHER" id="PTHR11709">
    <property type="entry name" value="MULTI-COPPER OXIDASE"/>
    <property type="match status" value="1"/>
</dbReference>
<sequence length="579" mass="63931">MGLRCVLITTCAVNIAHALARLVQFEISISQEVRSPDGYARPQILVNGTFPGPLLALDQGDDVERWHARALMPGLSQRPILPGSSFVYRWTANEYGMYFYHSHLKSQISHGLFGPLYIRPSSTVVKPFDRITTSSQEQAQLVKTEKTPIAVTISDWTHVTSPEFTSIEQEADLDVYCSQSILINGKGRVTCLSPQQQEQELADPFKAALNGSKLHPSGCAPFITLGQGTYSHNFSAVPADLIDGCEETQAPIEQFLVQKNDRWASFHFISAASVQAPITSIDQHPMWVYAVDGRYIEPVRVDGLQIYNGERYSVMVKLDQQPGTYRIRAANYALNQLIIGFATLTYASRFWHRPDPAPYFTYGGAPTSTNVTLLNTTTQIVPFPNVPPARTADATHVLRVKRFGGSWKWMLSGTASYPVDYSSQHPLLWYPNSPAARNQSLVIRTVNGTWVDIVFVVEADVNDPVAPPHAMHKHSNKAYILGAGVGDWTWDTVAEAAQAQPASFNFVNPPYRDGFATPTGTGQHVWLVIRYKVVNPGAFLLHCHIQDHLAGGMAVALLDGVEAFPAIPKEYGPNSGRRA</sequence>
<dbReference type="OrthoDB" id="2121828at2759"/>
<organism evidence="11 12">
    <name type="scientific">Zasmidium cellare ATCC 36951</name>
    <dbReference type="NCBI Taxonomy" id="1080233"/>
    <lineage>
        <taxon>Eukaryota</taxon>
        <taxon>Fungi</taxon>
        <taxon>Dikarya</taxon>
        <taxon>Ascomycota</taxon>
        <taxon>Pezizomycotina</taxon>
        <taxon>Dothideomycetes</taxon>
        <taxon>Dothideomycetidae</taxon>
        <taxon>Mycosphaerellales</taxon>
        <taxon>Mycosphaerellaceae</taxon>
        <taxon>Zasmidium</taxon>
    </lineage>
</organism>
<dbReference type="InterPro" id="IPR011706">
    <property type="entry name" value="Cu-oxidase_C"/>
</dbReference>